<sequence>MSARLSPFRRHAVRGAALAMVASLALGACSGEAEETADGDDPQVIQVSITDDEVTPMGERFEVGAGEPFTVEITSDREGALHVHSTPEQEWEFSADETTVIDATIDQPGVVEVEMHDPDLVVLQLEVR</sequence>
<dbReference type="EMBL" id="JADCSA010000003">
    <property type="protein sequence ID" value="MBE7323815.1"/>
    <property type="molecule type" value="Genomic_DNA"/>
</dbReference>
<keyword evidence="1" id="KW-0732">Signal</keyword>
<keyword evidence="3" id="KW-1185">Reference proteome</keyword>
<organism evidence="2 3">
    <name type="scientific">Nocardioides malaquae</name>
    <dbReference type="NCBI Taxonomy" id="2773426"/>
    <lineage>
        <taxon>Bacteria</taxon>
        <taxon>Bacillati</taxon>
        <taxon>Actinomycetota</taxon>
        <taxon>Actinomycetes</taxon>
        <taxon>Propionibacteriales</taxon>
        <taxon>Nocardioidaceae</taxon>
        <taxon>Nocardioides</taxon>
    </lineage>
</organism>
<name>A0ABR9RQG4_9ACTN</name>
<feature type="chain" id="PRO_5047524878" description="EfeO-type cupredoxin-like domain-containing protein" evidence="1">
    <location>
        <begin position="34"/>
        <end position="128"/>
    </location>
</feature>
<evidence type="ECO:0000313" key="2">
    <source>
        <dbReference type="EMBL" id="MBE7323815.1"/>
    </source>
</evidence>
<gene>
    <name evidence="2" type="ORF">IEQ44_04025</name>
</gene>
<evidence type="ECO:0000256" key="1">
    <source>
        <dbReference type="SAM" id="SignalP"/>
    </source>
</evidence>
<dbReference type="Proteomes" id="UP000756387">
    <property type="component" value="Unassembled WGS sequence"/>
</dbReference>
<dbReference type="RefSeq" id="WP_193637147.1">
    <property type="nucleotide sequence ID" value="NZ_JADCSA010000003.1"/>
</dbReference>
<comment type="caution">
    <text evidence="2">The sequence shown here is derived from an EMBL/GenBank/DDBJ whole genome shotgun (WGS) entry which is preliminary data.</text>
</comment>
<reference evidence="2 3" key="1">
    <citation type="submission" date="2020-10" db="EMBL/GenBank/DDBJ databases">
        <title>Nocardioides sp. isolated from sludge.</title>
        <authorList>
            <person name="Zhang X."/>
        </authorList>
    </citation>
    <scope>NUCLEOTIDE SEQUENCE [LARGE SCALE GENOMIC DNA]</scope>
    <source>
        <strain evidence="2 3">Y6</strain>
    </source>
</reference>
<protein>
    <recommendedName>
        <fullName evidence="4">EfeO-type cupredoxin-like domain-containing protein</fullName>
    </recommendedName>
</protein>
<feature type="signal peptide" evidence="1">
    <location>
        <begin position="1"/>
        <end position="33"/>
    </location>
</feature>
<proteinExistence type="predicted"/>
<dbReference type="PROSITE" id="PS51257">
    <property type="entry name" value="PROKAR_LIPOPROTEIN"/>
    <property type="match status" value="1"/>
</dbReference>
<evidence type="ECO:0008006" key="4">
    <source>
        <dbReference type="Google" id="ProtNLM"/>
    </source>
</evidence>
<accession>A0ABR9RQG4</accession>
<evidence type="ECO:0000313" key="3">
    <source>
        <dbReference type="Proteomes" id="UP000756387"/>
    </source>
</evidence>